<comment type="caution">
    <text evidence="1">The sequence shown here is derived from an EMBL/GenBank/DDBJ whole genome shotgun (WGS) entry which is preliminary data.</text>
</comment>
<evidence type="ECO:0000313" key="2">
    <source>
        <dbReference type="Proteomes" id="UP001470230"/>
    </source>
</evidence>
<reference evidence="1 2" key="1">
    <citation type="submission" date="2024-04" db="EMBL/GenBank/DDBJ databases">
        <title>Tritrichomonas musculus Genome.</title>
        <authorList>
            <person name="Alves-Ferreira E."/>
            <person name="Grigg M."/>
            <person name="Lorenzi H."/>
            <person name="Galac M."/>
        </authorList>
    </citation>
    <scope>NUCLEOTIDE SEQUENCE [LARGE SCALE GENOMIC DNA]</scope>
    <source>
        <strain evidence="1 2">EAF2021</strain>
    </source>
</reference>
<dbReference type="Proteomes" id="UP001470230">
    <property type="component" value="Unassembled WGS sequence"/>
</dbReference>
<evidence type="ECO:0000313" key="1">
    <source>
        <dbReference type="EMBL" id="KAK8887199.1"/>
    </source>
</evidence>
<proteinExistence type="predicted"/>
<accession>A0ABR2K807</accession>
<name>A0ABR2K807_9EUKA</name>
<protein>
    <submittedName>
        <fullName evidence="1">Uncharacterized protein</fullName>
    </submittedName>
</protein>
<organism evidence="1 2">
    <name type="scientific">Tritrichomonas musculus</name>
    <dbReference type="NCBI Taxonomy" id="1915356"/>
    <lineage>
        <taxon>Eukaryota</taxon>
        <taxon>Metamonada</taxon>
        <taxon>Parabasalia</taxon>
        <taxon>Tritrichomonadida</taxon>
        <taxon>Tritrichomonadidae</taxon>
        <taxon>Tritrichomonas</taxon>
    </lineage>
</organism>
<sequence>MNSLRSISPNRYNSLRFAASNLSKNYFSVDCDQSEILLRRPPGEVANPISTITSDYNSNHSTFSSVLAFQYTRQRPTSTIETIGDSQTFLTEIYQLIIAKKFKKLISYCKLLNIKRPNIVLIPYIGYMASICAQSKENELYFVKVIERSQIFKSDYSHFIHLLDEIRYIENNPSSTPILIKLLKFSVSDLNKVMSGGYRIVPGYYQKIPDFKGISASAATVALSAIRNKAAQSIPALQIETQVSDDTNDNSNKKRTKVKLV</sequence>
<dbReference type="EMBL" id="JAPFFF010000006">
    <property type="protein sequence ID" value="KAK8887199.1"/>
    <property type="molecule type" value="Genomic_DNA"/>
</dbReference>
<gene>
    <name evidence="1" type="ORF">M9Y10_038237</name>
</gene>
<keyword evidence="2" id="KW-1185">Reference proteome</keyword>